<dbReference type="AlphaFoldDB" id="A0A7M5WUD1"/>
<dbReference type="PANTHER" id="PTHR24340:SF112">
    <property type="entry name" value="VENT HOMEOBOX"/>
    <property type="match status" value="1"/>
</dbReference>
<sequence>MHDKTRKRSSFMMDDILSGVEGKRDNHKYSEKSMTMNNDLTINEVVQKKLKLASDEVSNRAFVEEEDDVFDYTKIDSPPSPEIRKLRTTFSSEQVLLLEKRFTKQRYLSANERLELAKKLKLSDNQVKTWYQNRRMKLKRQLKIQMQRYHEELYFQSLHNCFIQQQPHNAPHPLQNTPPLYQNPQHPQPPHESRHCFRDNNAIKPMPYLRPSISPTTPRHHGKSPDCNQVSCRCRQNSLEI</sequence>
<feature type="compositionally biased region" description="Basic and acidic residues" evidence="7">
    <location>
        <begin position="189"/>
        <end position="198"/>
    </location>
</feature>
<evidence type="ECO:0000256" key="1">
    <source>
        <dbReference type="ARBA" id="ARBA00004123"/>
    </source>
</evidence>
<evidence type="ECO:0000313" key="9">
    <source>
        <dbReference type="EnsemblMetazoa" id="CLYHEMP013282.1"/>
    </source>
</evidence>
<dbReference type="Pfam" id="PF00046">
    <property type="entry name" value="Homeodomain"/>
    <property type="match status" value="1"/>
</dbReference>
<dbReference type="GO" id="GO:0000978">
    <property type="term" value="F:RNA polymerase II cis-regulatory region sequence-specific DNA binding"/>
    <property type="evidence" value="ECO:0007669"/>
    <property type="project" value="TreeGrafter"/>
</dbReference>
<dbReference type="SUPFAM" id="SSF46689">
    <property type="entry name" value="Homeodomain-like"/>
    <property type="match status" value="1"/>
</dbReference>
<feature type="DNA-binding region" description="Homeobox" evidence="5">
    <location>
        <begin position="83"/>
        <end position="142"/>
    </location>
</feature>
<dbReference type="PROSITE" id="PS50071">
    <property type="entry name" value="HOMEOBOX_2"/>
    <property type="match status" value="1"/>
</dbReference>
<keyword evidence="10" id="KW-1185">Reference proteome</keyword>
<keyword evidence="4 5" id="KW-0539">Nucleus</keyword>
<evidence type="ECO:0000256" key="7">
    <source>
        <dbReference type="SAM" id="MobiDB-lite"/>
    </source>
</evidence>
<evidence type="ECO:0000256" key="3">
    <source>
        <dbReference type="ARBA" id="ARBA00023155"/>
    </source>
</evidence>
<evidence type="ECO:0000313" key="10">
    <source>
        <dbReference type="Proteomes" id="UP000594262"/>
    </source>
</evidence>
<dbReference type="PRINTS" id="PR00024">
    <property type="entry name" value="HOMEOBOX"/>
</dbReference>
<protein>
    <recommendedName>
        <fullName evidence="8">Homeobox domain-containing protein</fullName>
    </recommendedName>
</protein>
<comment type="subcellular location">
    <subcellularLocation>
        <location evidence="1 5 6">Nucleus</location>
    </subcellularLocation>
</comment>
<dbReference type="PROSITE" id="PS00027">
    <property type="entry name" value="HOMEOBOX_1"/>
    <property type="match status" value="1"/>
</dbReference>
<evidence type="ECO:0000256" key="4">
    <source>
        <dbReference type="ARBA" id="ARBA00023242"/>
    </source>
</evidence>
<reference evidence="9" key="1">
    <citation type="submission" date="2021-01" db="UniProtKB">
        <authorList>
            <consortium name="EnsemblMetazoa"/>
        </authorList>
    </citation>
    <scope>IDENTIFICATION</scope>
</reference>
<dbReference type="InterPro" id="IPR017970">
    <property type="entry name" value="Homeobox_CS"/>
</dbReference>
<dbReference type="InterPro" id="IPR001356">
    <property type="entry name" value="HD"/>
</dbReference>
<dbReference type="Gene3D" id="1.10.10.60">
    <property type="entry name" value="Homeodomain-like"/>
    <property type="match status" value="1"/>
</dbReference>
<dbReference type="InterPro" id="IPR009057">
    <property type="entry name" value="Homeodomain-like_sf"/>
</dbReference>
<dbReference type="EnsemblMetazoa" id="CLYHEMT013282.1">
    <property type="protein sequence ID" value="CLYHEMP013282.1"/>
    <property type="gene ID" value="CLYHEMG013282"/>
</dbReference>
<accession>A0A7M5WUD1</accession>
<evidence type="ECO:0000256" key="6">
    <source>
        <dbReference type="RuleBase" id="RU000682"/>
    </source>
</evidence>
<dbReference type="InterPro" id="IPR020479">
    <property type="entry name" value="HD_metazoa"/>
</dbReference>
<dbReference type="OrthoDB" id="6159439at2759"/>
<dbReference type="PANTHER" id="PTHR24340">
    <property type="entry name" value="HOMEOBOX PROTEIN NKX"/>
    <property type="match status" value="1"/>
</dbReference>
<dbReference type="GO" id="GO:0030154">
    <property type="term" value="P:cell differentiation"/>
    <property type="evidence" value="ECO:0007669"/>
    <property type="project" value="TreeGrafter"/>
</dbReference>
<dbReference type="GO" id="GO:0005634">
    <property type="term" value="C:nucleus"/>
    <property type="evidence" value="ECO:0007669"/>
    <property type="project" value="UniProtKB-SubCell"/>
</dbReference>
<dbReference type="RefSeq" id="XP_066928694.1">
    <property type="nucleotide sequence ID" value="XM_067072593.1"/>
</dbReference>
<dbReference type="CDD" id="cd00086">
    <property type="entry name" value="homeodomain"/>
    <property type="match status" value="1"/>
</dbReference>
<dbReference type="SMART" id="SM00389">
    <property type="entry name" value="HOX"/>
    <property type="match status" value="1"/>
</dbReference>
<name>A0A7M5WUD1_9CNID</name>
<evidence type="ECO:0000259" key="8">
    <source>
        <dbReference type="PROSITE" id="PS50071"/>
    </source>
</evidence>
<evidence type="ECO:0000256" key="2">
    <source>
        <dbReference type="ARBA" id="ARBA00023125"/>
    </source>
</evidence>
<proteinExistence type="predicted"/>
<dbReference type="GeneID" id="136816265"/>
<keyword evidence="3 5" id="KW-0371">Homeobox</keyword>
<keyword evidence="2 5" id="KW-0238">DNA-binding</keyword>
<dbReference type="GO" id="GO:0000981">
    <property type="term" value="F:DNA-binding transcription factor activity, RNA polymerase II-specific"/>
    <property type="evidence" value="ECO:0007669"/>
    <property type="project" value="InterPro"/>
</dbReference>
<dbReference type="InterPro" id="IPR050394">
    <property type="entry name" value="Homeobox_NK-like"/>
</dbReference>
<dbReference type="Proteomes" id="UP000594262">
    <property type="component" value="Unplaced"/>
</dbReference>
<feature type="region of interest" description="Disordered" evidence="7">
    <location>
        <begin position="168"/>
        <end position="198"/>
    </location>
</feature>
<feature type="domain" description="Homeobox" evidence="8">
    <location>
        <begin position="81"/>
        <end position="141"/>
    </location>
</feature>
<evidence type="ECO:0000256" key="5">
    <source>
        <dbReference type="PROSITE-ProRule" id="PRU00108"/>
    </source>
</evidence>
<organism evidence="9 10">
    <name type="scientific">Clytia hemisphaerica</name>
    <dbReference type="NCBI Taxonomy" id="252671"/>
    <lineage>
        <taxon>Eukaryota</taxon>
        <taxon>Metazoa</taxon>
        <taxon>Cnidaria</taxon>
        <taxon>Hydrozoa</taxon>
        <taxon>Hydroidolina</taxon>
        <taxon>Leptothecata</taxon>
        <taxon>Obeliida</taxon>
        <taxon>Clytiidae</taxon>
        <taxon>Clytia</taxon>
    </lineage>
</organism>
<feature type="compositionally biased region" description="Polar residues" evidence="7">
    <location>
        <begin position="168"/>
        <end position="185"/>
    </location>
</feature>